<keyword evidence="2" id="KW-1185">Reference proteome</keyword>
<dbReference type="AlphaFoldDB" id="A0A0D8BLQ0"/>
<organism evidence="1 2">
    <name type="scientific">Frankia torreyi</name>
    <dbReference type="NCBI Taxonomy" id="1856"/>
    <lineage>
        <taxon>Bacteria</taxon>
        <taxon>Bacillati</taxon>
        <taxon>Actinomycetota</taxon>
        <taxon>Actinomycetes</taxon>
        <taxon>Frankiales</taxon>
        <taxon>Frankiaceae</taxon>
        <taxon>Frankia</taxon>
    </lineage>
</organism>
<dbReference type="InterPro" id="IPR027417">
    <property type="entry name" value="P-loop_NTPase"/>
</dbReference>
<reference evidence="1 2" key="2">
    <citation type="journal article" date="2016" name="Genome Announc.">
        <title>Permanent Draft Genome Sequences for Two Variants of Frankia sp. Strain CpI1, the First Frankia Strain Isolated from Root Nodules of Comptonia peregrina.</title>
        <authorList>
            <person name="Oshone R."/>
            <person name="Hurst S.G.IV."/>
            <person name="Abebe-Akele F."/>
            <person name="Simpson S."/>
            <person name="Morris K."/>
            <person name="Thomas W.K."/>
            <person name="Tisa L.S."/>
        </authorList>
    </citation>
    <scope>NUCLEOTIDE SEQUENCE [LARGE SCALE GENOMIC DNA]</scope>
    <source>
        <strain evidence="2">CpI1-S</strain>
    </source>
</reference>
<reference evidence="2" key="1">
    <citation type="submission" date="2015-02" db="EMBL/GenBank/DDBJ databases">
        <title>Draft Genome of Frankia sp. CpI1-S.</title>
        <authorList>
            <person name="Oshone R.T."/>
            <person name="Ngom M."/>
            <person name="Ghodhbane-Gtari F."/>
            <person name="Gtari M."/>
            <person name="Morris K."/>
            <person name="Thomas K."/>
            <person name="Sen A."/>
            <person name="Tisa L.S."/>
        </authorList>
    </citation>
    <scope>NUCLEOTIDE SEQUENCE [LARGE SCALE GENOMIC DNA]</scope>
    <source>
        <strain evidence="2">CpI1-S</strain>
    </source>
</reference>
<dbReference type="PANTHER" id="PTHR10285">
    <property type="entry name" value="URIDINE KINASE"/>
    <property type="match status" value="1"/>
</dbReference>
<dbReference type="SUPFAM" id="SSF52540">
    <property type="entry name" value="P-loop containing nucleoside triphosphate hydrolases"/>
    <property type="match status" value="1"/>
</dbReference>
<sequence>MDPRPPARPGALIGRAAVLARAQTLLAAGGRVLLGIAGPPGAGKSTLADWLVTQLDARHGTSPRLVAQAPMDGFHLPNGTLARLGLADRKGAPETFDAAGYASLLARLRAGGPQEVDAPSFSRLHDAPVPGAHRIPPTVRLVICEGNYLLLGTGAWAQVRACCDETWFLQVDEEVARTRLIARHTSGGRCGPAARQWVEQNDLNNLHLVDATAPRADYLVRLPPDEPPPDRIRLAADR</sequence>
<protein>
    <submittedName>
        <fullName evidence="1">Panthothenate kinase</fullName>
    </submittedName>
</protein>
<dbReference type="RefSeq" id="WP_044883426.1">
    <property type="nucleotide sequence ID" value="NZ_JYFN01000003.1"/>
</dbReference>
<dbReference type="GO" id="GO:0016301">
    <property type="term" value="F:kinase activity"/>
    <property type="evidence" value="ECO:0007669"/>
    <property type="project" value="UniProtKB-KW"/>
</dbReference>
<comment type="caution">
    <text evidence="1">The sequence shown here is derived from an EMBL/GenBank/DDBJ whole genome shotgun (WGS) entry which is preliminary data.</text>
</comment>
<dbReference type="OrthoDB" id="3192509at2"/>
<dbReference type="PATRIC" id="fig|1502723.3.peg.2250"/>
<accession>A0A0D8BLQ0</accession>
<evidence type="ECO:0000313" key="1">
    <source>
        <dbReference type="EMBL" id="KJE25030.1"/>
    </source>
</evidence>
<keyword evidence="1" id="KW-0808">Transferase</keyword>
<name>A0A0D8BLQ0_9ACTN</name>
<dbReference type="EMBL" id="JYFN01000003">
    <property type="protein sequence ID" value="KJE25030.1"/>
    <property type="molecule type" value="Genomic_DNA"/>
</dbReference>
<dbReference type="Gene3D" id="3.40.50.300">
    <property type="entry name" value="P-loop containing nucleotide triphosphate hydrolases"/>
    <property type="match status" value="2"/>
</dbReference>
<evidence type="ECO:0000313" key="2">
    <source>
        <dbReference type="Proteomes" id="UP000032545"/>
    </source>
</evidence>
<dbReference type="Proteomes" id="UP000032545">
    <property type="component" value="Unassembled WGS sequence"/>
</dbReference>
<keyword evidence="1" id="KW-0418">Kinase</keyword>
<proteinExistence type="predicted"/>
<dbReference type="NCBIfam" id="NF006743">
    <property type="entry name" value="PRK09270.1-2"/>
    <property type="match status" value="1"/>
</dbReference>
<gene>
    <name evidence="1" type="ORF">FF36_00642</name>
</gene>